<dbReference type="PROSITE" id="PS51195">
    <property type="entry name" value="Q_MOTIF"/>
    <property type="match status" value="1"/>
</dbReference>
<feature type="compositionally biased region" description="Basic and acidic residues" evidence="8">
    <location>
        <begin position="485"/>
        <end position="524"/>
    </location>
</feature>
<dbReference type="InterPro" id="IPR001650">
    <property type="entry name" value="Helicase_C-like"/>
</dbReference>
<dbReference type="PROSITE" id="PS51194">
    <property type="entry name" value="HELICASE_CTER"/>
    <property type="match status" value="1"/>
</dbReference>
<dbReference type="CDD" id="cd18787">
    <property type="entry name" value="SF2_C_DEAD"/>
    <property type="match status" value="1"/>
</dbReference>
<dbReference type="PROSITE" id="PS51192">
    <property type="entry name" value="HELICASE_ATP_BIND_1"/>
    <property type="match status" value="1"/>
</dbReference>
<proteinExistence type="inferred from homology"/>
<dbReference type="InterPro" id="IPR000629">
    <property type="entry name" value="RNA-helicase_DEAD-box_CS"/>
</dbReference>
<dbReference type="RefSeq" id="WP_168878598.1">
    <property type="nucleotide sequence ID" value="NZ_JABAIM010000005.1"/>
</dbReference>
<evidence type="ECO:0000259" key="9">
    <source>
        <dbReference type="PROSITE" id="PS51192"/>
    </source>
</evidence>
<dbReference type="InterPro" id="IPR050079">
    <property type="entry name" value="DEAD_box_RNA_helicase"/>
</dbReference>
<evidence type="ECO:0000313" key="12">
    <source>
        <dbReference type="EMBL" id="NLR76932.1"/>
    </source>
</evidence>
<dbReference type="InterPro" id="IPR027417">
    <property type="entry name" value="P-loop_NTPase"/>
</dbReference>
<dbReference type="GO" id="GO:0003724">
    <property type="term" value="F:RNA helicase activity"/>
    <property type="evidence" value="ECO:0007669"/>
    <property type="project" value="InterPro"/>
</dbReference>
<protein>
    <submittedName>
        <fullName evidence="12">DEAD/DEAH box helicase</fullName>
    </submittedName>
</protein>
<keyword evidence="1 7" id="KW-0547">Nucleotide-binding</keyword>
<evidence type="ECO:0000256" key="5">
    <source>
        <dbReference type="ARBA" id="ARBA00038437"/>
    </source>
</evidence>
<dbReference type="Proteomes" id="UP000587991">
    <property type="component" value="Unassembled WGS sequence"/>
</dbReference>
<evidence type="ECO:0000256" key="6">
    <source>
        <dbReference type="PROSITE-ProRule" id="PRU00552"/>
    </source>
</evidence>
<dbReference type="Pfam" id="PF00270">
    <property type="entry name" value="DEAD"/>
    <property type="match status" value="1"/>
</dbReference>
<keyword evidence="2 7" id="KW-0378">Hydrolase</keyword>
<sequence>MTVETATPMFADFHLDPRVLRALEESGYEKPTPIQAAAIPALLEGADVMASASTGTGKTAAFLLPALQRIASTPRPAGYFGPRALVLVPTRELATQVSTAASQYGKFLSRFATVTIVGGMPYPVQNRLLSRPFEVLIATPGRLLDHLSRGRIDLSQLEMLVLDEADRMLDMGFVDDVEAICAMTSSARQTALFSATLDGAVGNLAHRLLREPQRIQIAAAQAQQGKIEQRLHYADDLAHKGKLLSHLLTDQTLQQAIIFTATKLDADDLADHLANEGWAAAALHGDMQQRERNRTLTQLRNGHVRLLVATDVAARGIDIDGISHVINYDLPKNAEDYVHRIGRTGRAGRSGVAISLVSPRERGLLSRIERFIGNRIFAAVVPGLEPRVKPRPAGGKPGAPRNGAGRGQGRGFSGPRRDGEQRSWGQRDGQSRGEGQGVSFRDGAPRENRRFPQEGRTEGAPRRFSQDNRGEGQARRYGDGQAESAPRRPHSDGGRPTERRWSEDGNRRGGRSEGRPEGRRRYGD</sequence>
<evidence type="ECO:0000259" key="11">
    <source>
        <dbReference type="PROSITE" id="PS51195"/>
    </source>
</evidence>
<evidence type="ECO:0000256" key="2">
    <source>
        <dbReference type="ARBA" id="ARBA00022801"/>
    </source>
</evidence>
<dbReference type="InterPro" id="IPR014001">
    <property type="entry name" value="Helicase_ATP-bd"/>
</dbReference>
<feature type="short sequence motif" description="Q motif" evidence="6">
    <location>
        <begin position="8"/>
        <end position="36"/>
    </location>
</feature>
<feature type="domain" description="DEAD-box RNA helicase Q" evidence="11">
    <location>
        <begin position="8"/>
        <end position="36"/>
    </location>
</feature>
<evidence type="ECO:0000256" key="1">
    <source>
        <dbReference type="ARBA" id="ARBA00022741"/>
    </source>
</evidence>
<dbReference type="SMART" id="SM00487">
    <property type="entry name" value="DEXDc"/>
    <property type="match status" value="1"/>
</dbReference>
<dbReference type="Gene3D" id="3.40.50.300">
    <property type="entry name" value="P-loop containing nucleotide triphosphate hydrolases"/>
    <property type="match status" value="2"/>
</dbReference>
<keyword evidence="13" id="KW-1185">Reference proteome</keyword>
<dbReference type="SUPFAM" id="SSF52540">
    <property type="entry name" value="P-loop containing nucleoside triphosphate hydrolases"/>
    <property type="match status" value="1"/>
</dbReference>
<dbReference type="PANTHER" id="PTHR47959:SF17">
    <property type="entry name" value="ATP-DEPENDENT RNA HELICASE DEAD BOX FAMILY"/>
    <property type="match status" value="1"/>
</dbReference>
<comment type="similarity">
    <text evidence="5 7">Belongs to the DEAD box helicase family.</text>
</comment>
<dbReference type="CDD" id="cd00268">
    <property type="entry name" value="DEADc"/>
    <property type="match status" value="1"/>
</dbReference>
<dbReference type="InterPro" id="IPR044742">
    <property type="entry name" value="DEAD/DEAH_RhlB"/>
</dbReference>
<dbReference type="InterPro" id="IPR011545">
    <property type="entry name" value="DEAD/DEAH_box_helicase_dom"/>
</dbReference>
<organism evidence="12 13">
    <name type="scientific">Leeia aquatica</name>
    <dbReference type="NCBI Taxonomy" id="2725557"/>
    <lineage>
        <taxon>Bacteria</taxon>
        <taxon>Pseudomonadati</taxon>
        <taxon>Pseudomonadota</taxon>
        <taxon>Betaproteobacteria</taxon>
        <taxon>Neisseriales</taxon>
        <taxon>Leeiaceae</taxon>
        <taxon>Leeia</taxon>
    </lineage>
</organism>
<dbReference type="PROSITE" id="PS00039">
    <property type="entry name" value="DEAD_ATP_HELICASE"/>
    <property type="match status" value="1"/>
</dbReference>
<evidence type="ECO:0000256" key="3">
    <source>
        <dbReference type="ARBA" id="ARBA00022806"/>
    </source>
</evidence>
<accession>A0A847SLW1</accession>
<feature type="compositionally biased region" description="Basic and acidic residues" evidence="8">
    <location>
        <begin position="443"/>
        <end position="478"/>
    </location>
</feature>
<feature type="region of interest" description="Disordered" evidence="8">
    <location>
        <begin position="385"/>
        <end position="524"/>
    </location>
</feature>
<evidence type="ECO:0000313" key="13">
    <source>
        <dbReference type="Proteomes" id="UP000587991"/>
    </source>
</evidence>
<dbReference type="PANTHER" id="PTHR47959">
    <property type="entry name" value="ATP-DEPENDENT RNA HELICASE RHLE-RELATED"/>
    <property type="match status" value="1"/>
</dbReference>
<gene>
    <name evidence="12" type="ORF">HF682_17320</name>
</gene>
<dbReference type="EMBL" id="JABAIM010000005">
    <property type="protein sequence ID" value="NLR76932.1"/>
    <property type="molecule type" value="Genomic_DNA"/>
</dbReference>
<dbReference type="SMART" id="SM00490">
    <property type="entry name" value="HELICc"/>
    <property type="match status" value="1"/>
</dbReference>
<dbReference type="GO" id="GO:0003676">
    <property type="term" value="F:nucleic acid binding"/>
    <property type="evidence" value="ECO:0007669"/>
    <property type="project" value="InterPro"/>
</dbReference>
<keyword evidence="4 7" id="KW-0067">ATP-binding</keyword>
<comment type="caution">
    <text evidence="12">The sequence shown here is derived from an EMBL/GenBank/DDBJ whole genome shotgun (WGS) entry which is preliminary data.</text>
</comment>
<reference evidence="12 13" key="1">
    <citation type="submission" date="2020-04" db="EMBL/GenBank/DDBJ databases">
        <title>Draft genome of Leeia sp. IMCC25680.</title>
        <authorList>
            <person name="Song J."/>
            <person name="Cho J.-C."/>
        </authorList>
    </citation>
    <scope>NUCLEOTIDE SEQUENCE [LARGE SCALE GENOMIC DNA]</scope>
    <source>
        <strain evidence="12 13">IMCC25680</strain>
    </source>
</reference>
<evidence type="ECO:0000256" key="8">
    <source>
        <dbReference type="SAM" id="MobiDB-lite"/>
    </source>
</evidence>
<keyword evidence="3 7" id="KW-0347">Helicase</keyword>
<feature type="compositionally biased region" description="Low complexity" evidence="8">
    <location>
        <begin position="391"/>
        <end position="403"/>
    </location>
</feature>
<dbReference type="InterPro" id="IPR014014">
    <property type="entry name" value="RNA_helicase_DEAD_Q_motif"/>
</dbReference>
<dbReference type="GO" id="GO:0005524">
    <property type="term" value="F:ATP binding"/>
    <property type="evidence" value="ECO:0007669"/>
    <property type="project" value="UniProtKB-KW"/>
</dbReference>
<name>A0A847SLW1_9NEIS</name>
<dbReference type="GO" id="GO:0016787">
    <property type="term" value="F:hydrolase activity"/>
    <property type="evidence" value="ECO:0007669"/>
    <property type="project" value="UniProtKB-KW"/>
</dbReference>
<evidence type="ECO:0000256" key="7">
    <source>
        <dbReference type="RuleBase" id="RU000492"/>
    </source>
</evidence>
<evidence type="ECO:0000259" key="10">
    <source>
        <dbReference type="PROSITE" id="PS51194"/>
    </source>
</evidence>
<dbReference type="GO" id="GO:0005829">
    <property type="term" value="C:cytosol"/>
    <property type="evidence" value="ECO:0007669"/>
    <property type="project" value="TreeGrafter"/>
</dbReference>
<feature type="domain" description="Helicase ATP-binding" evidence="9">
    <location>
        <begin position="39"/>
        <end position="215"/>
    </location>
</feature>
<dbReference type="AlphaFoldDB" id="A0A847SLW1"/>
<dbReference type="Pfam" id="PF00271">
    <property type="entry name" value="Helicase_C"/>
    <property type="match status" value="1"/>
</dbReference>
<feature type="domain" description="Helicase C-terminal" evidence="10">
    <location>
        <begin position="243"/>
        <end position="388"/>
    </location>
</feature>
<evidence type="ECO:0000256" key="4">
    <source>
        <dbReference type="ARBA" id="ARBA00022840"/>
    </source>
</evidence>